<gene>
    <name evidence="9" type="primary">xerC_2</name>
    <name evidence="9" type="ORF">BGCPKDLD_3792</name>
</gene>
<comment type="caution">
    <text evidence="9">The sequence shown here is derived from an EMBL/GenBank/DDBJ whole genome shotgun (WGS) entry which is preliminary data.</text>
</comment>
<dbReference type="Proteomes" id="UP001055093">
    <property type="component" value="Unassembled WGS sequence"/>
</dbReference>
<dbReference type="PANTHER" id="PTHR30349:SF41">
    <property type="entry name" value="INTEGRASE_RECOMBINASE PROTEIN MJ0367-RELATED"/>
    <property type="match status" value="1"/>
</dbReference>
<proteinExistence type="inferred from homology"/>
<feature type="compositionally biased region" description="Basic and acidic residues" evidence="6">
    <location>
        <begin position="361"/>
        <end position="376"/>
    </location>
</feature>
<reference evidence="9" key="1">
    <citation type="journal article" date="2021" name="Front. Microbiol.">
        <title>Comprehensive Comparative Genomics and Phenotyping of Methylobacterium Species.</title>
        <authorList>
            <person name="Alessa O."/>
            <person name="Ogura Y."/>
            <person name="Fujitani Y."/>
            <person name="Takami H."/>
            <person name="Hayashi T."/>
            <person name="Sahin N."/>
            <person name="Tani A."/>
        </authorList>
    </citation>
    <scope>NUCLEOTIDE SEQUENCE</scope>
    <source>
        <strain evidence="9">DSM 14458</strain>
    </source>
</reference>
<dbReference type="InterPro" id="IPR050090">
    <property type="entry name" value="Tyrosine_recombinase_XerCD"/>
</dbReference>
<keyword evidence="4" id="KW-0233">DNA recombination</keyword>
<dbReference type="Pfam" id="PF00589">
    <property type="entry name" value="Phage_integrase"/>
    <property type="match status" value="1"/>
</dbReference>
<name>A0ABQ4UZD1_9HYPH</name>
<evidence type="ECO:0000256" key="5">
    <source>
        <dbReference type="PROSITE-ProRule" id="PRU01248"/>
    </source>
</evidence>
<accession>A0ABQ4UZD1</accession>
<evidence type="ECO:0000256" key="1">
    <source>
        <dbReference type="ARBA" id="ARBA00008857"/>
    </source>
</evidence>
<evidence type="ECO:0000256" key="3">
    <source>
        <dbReference type="ARBA" id="ARBA00023125"/>
    </source>
</evidence>
<dbReference type="EMBL" id="BPRE01000013">
    <property type="protein sequence ID" value="GJE77189.1"/>
    <property type="molecule type" value="Genomic_DNA"/>
</dbReference>
<sequence>MAVIKLPYVVSDVDRHGNVRYYFRRRPEPKVRLPEKPGSLEFREAYEAAEKRKPVAKPTKKPHEIKGTFAYACHHYFNDKATFKRLDKSTQGWQRRALDEIAATHGDKQLAAIAPRHVRKLRDEKADTPAAANNMLKALRSLFEFAKENDLVDTDPTREVKRIKYVAKGHHSWSLIEVADFEERWPIGTKQRLAMALLLYTACRREDVVRLGPSHFRGERIVYTQAKNEHRNPVHMDIPVHPDLAEVIAASTVKGDTYLITEYGKPFSVAGFGNRFREWCDQAGLSHCSAHGLRKATAARLAERGATPHEIMAITGHQTLGEVQRYTKAAQMRGLADAGMALLPNRKKAEENGGTSAPKSVESDRSKTRSHNDPSH</sequence>
<keyword evidence="3 5" id="KW-0238">DNA-binding</keyword>
<organism evidence="9 10">
    <name type="scientific">Methylorubrum suomiense</name>
    <dbReference type="NCBI Taxonomy" id="144191"/>
    <lineage>
        <taxon>Bacteria</taxon>
        <taxon>Pseudomonadati</taxon>
        <taxon>Pseudomonadota</taxon>
        <taxon>Alphaproteobacteria</taxon>
        <taxon>Hyphomicrobiales</taxon>
        <taxon>Methylobacteriaceae</taxon>
        <taxon>Methylorubrum</taxon>
    </lineage>
</organism>
<evidence type="ECO:0000259" key="7">
    <source>
        <dbReference type="PROSITE" id="PS51898"/>
    </source>
</evidence>
<reference evidence="9" key="2">
    <citation type="submission" date="2021-08" db="EMBL/GenBank/DDBJ databases">
        <authorList>
            <person name="Tani A."/>
            <person name="Ola A."/>
            <person name="Ogura Y."/>
            <person name="Katsura K."/>
            <person name="Hayashi T."/>
        </authorList>
    </citation>
    <scope>NUCLEOTIDE SEQUENCE</scope>
    <source>
        <strain evidence="9">DSM 14458</strain>
    </source>
</reference>
<evidence type="ECO:0000256" key="2">
    <source>
        <dbReference type="ARBA" id="ARBA00022908"/>
    </source>
</evidence>
<dbReference type="InterPro" id="IPR010998">
    <property type="entry name" value="Integrase_recombinase_N"/>
</dbReference>
<dbReference type="InterPro" id="IPR002104">
    <property type="entry name" value="Integrase_catalytic"/>
</dbReference>
<dbReference type="PANTHER" id="PTHR30349">
    <property type="entry name" value="PHAGE INTEGRASE-RELATED"/>
    <property type="match status" value="1"/>
</dbReference>
<dbReference type="SUPFAM" id="SSF56349">
    <property type="entry name" value="DNA breaking-rejoining enzymes"/>
    <property type="match status" value="1"/>
</dbReference>
<feature type="region of interest" description="Disordered" evidence="6">
    <location>
        <begin position="343"/>
        <end position="376"/>
    </location>
</feature>
<dbReference type="Gene3D" id="1.10.150.130">
    <property type="match status" value="1"/>
</dbReference>
<dbReference type="Gene3D" id="1.10.443.10">
    <property type="entry name" value="Intergrase catalytic core"/>
    <property type="match status" value="1"/>
</dbReference>
<dbReference type="InterPro" id="IPR044068">
    <property type="entry name" value="CB"/>
</dbReference>
<dbReference type="PROSITE" id="PS51900">
    <property type="entry name" value="CB"/>
    <property type="match status" value="1"/>
</dbReference>
<feature type="domain" description="Core-binding (CB)" evidence="8">
    <location>
        <begin position="67"/>
        <end position="147"/>
    </location>
</feature>
<evidence type="ECO:0000313" key="9">
    <source>
        <dbReference type="EMBL" id="GJE77189.1"/>
    </source>
</evidence>
<dbReference type="InterPro" id="IPR011010">
    <property type="entry name" value="DNA_brk_join_enz"/>
</dbReference>
<feature type="domain" description="Tyr recombinase" evidence="7">
    <location>
        <begin position="161"/>
        <end position="340"/>
    </location>
</feature>
<evidence type="ECO:0000256" key="4">
    <source>
        <dbReference type="ARBA" id="ARBA00023172"/>
    </source>
</evidence>
<evidence type="ECO:0000313" key="10">
    <source>
        <dbReference type="Proteomes" id="UP001055093"/>
    </source>
</evidence>
<dbReference type="RefSeq" id="WP_238308312.1">
    <property type="nucleotide sequence ID" value="NZ_BPRE01000013.1"/>
</dbReference>
<comment type="similarity">
    <text evidence="1">Belongs to the 'phage' integrase family.</text>
</comment>
<keyword evidence="10" id="KW-1185">Reference proteome</keyword>
<evidence type="ECO:0000256" key="6">
    <source>
        <dbReference type="SAM" id="MobiDB-lite"/>
    </source>
</evidence>
<protein>
    <submittedName>
        <fullName evidence="9">Tyrosine recombinase XerC</fullName>
    </submittedName>
</protein>
<evidence type="ECO:0000259" key="8">
    <source>
        <dbReference type="PROSITE" id="PS51900"/>
    </source>
</evidence>
<dbReference type="PROSITE" id="PS51898">
    <property type="entry name" value="TYR_RECOMBINASE"/>
    <property type="match status" value="1"/>
</dbReference>
<dbReference type="InterPro" id="IPR013762">
    <property type="entry name" value="Integrase-like_cat_sf"/>
</dbReference>
<keyword evidence="2" id="KW-0229">DNA integration</keyword>